<sequence>MNVISFSERTLACMSLFNQFIKSSSSPKHIALFRFQGIGKTISYLFFLSFIMSIPAFWAAAAYVIAGTDATRKAIEELMPLLSIAQGQSQNEVILVAAGLFFYYVLISFTLFFKATVFGGLALIAVSLLKKRAEYRHLFRMAAYSLTLPALLTTLIQLTGLTFSFAYLIDWLLIAFILILSIRFLPGAPK</sequence>
<proteinExistence type="predicted"/>
<feature type="transmembrane region" description="Helical" evidence="1">
    <location>
        <begin position="44"/>
        <end position="66"/>
    </location>
</feature>
<accession>A0ABX4EE04</accession>
<feature type="transmembrane region" description="Helical" evidence="1">
    <location>
        <begin position="101"/>
        <end position="129"/>
    </location>
</feature>
<organism evidence="2 3">
    <name type="scientific">Domibacillus enclensis</name>
    <dbReference type="NCBI Taxonomy" id="1017273"/>
    <lineage>
        <taxon>Bacteria</taxon>
        <taxon>Bacillati</taxon>
        <taxon>Bacillota</taxon>
        <taxon>Bacilli</taxon>
        <taxon>Bacillales</taxon>
        <taxon>Bacillaceae</taxon>
        <taxon>Domibacillus</taxon>
    </lineage>
</organism>
<protein>
    <recommendedName>
        <fullName evidence="4">DUF1189 domain-containing protein</fullName>
    </recommendedName>
</protein>
<dbReference type="InterPro" id="IPR009574">
    <property type="entry name" value="DUF1189"/>
</dbReference>
<dbReference type="Pfam" id="PF06691">
    <property type="entry name" value="DUF1189"/>
    <property type="match status" value="2"/>
</dbReference>
<comment type="caution">
    <text evidence="2">The sequence shown here is derived from an EMBL/GenBank/DDBJ whole genome shotgun (WGS) entry which is preliminary data.</text>
</comment>
<name>A0ABX4EE04_9BACI</name>
<evidence type="ECO:0000313" key="3">
    <source>
        <dbReference type="Proteomes" id="UP000215545"/>
    </source>
</evidence>
<evidence type="ECO:0000256" key="1">
    <source>
        <dbReference type="SAM" id="Phobius"/>
    </source>
</evidence>
<evidence type="ECO:0000313" key="2">
    <source>
        <dbReference type="EMBL" id="OXS80416.1"/>
    </source>
</evidence>
<dbReference type="EMBL" id="MWSK01000001">
    <property type="protein sequence ID" value="OXS80416.1"/>
    <property type="molecule type" value="Genomic_DNA"/>
</dbReference>
<keyword evidence="1" id="KW-1133">Transmembrane helix</keyword>
<evidence type="ECO:0008006" key="4">
    <source>
        <dbReference type="Google" id="ProtNLM"/>
    </source>
</evidence>
<keyword evidence="1" id="KW-0472">Membrane</keyword>
<feature type="transmembrane region" description="Helical" evidence="1">
    <location>
        <begin position="141"/>
        <end position="159"/>
    </location>
</feature>
<gene>
    <name evidence="2" type="ORF">B1B05_02750</name>
</gene>
<keyword evidence="1" id="KW-0812">Transmembrane</keyword>
<feature type="transmembrane region" description="Helical" evidence="1">
    <location>
        <begin position="165"/>
        <end position="185"/>
    </location>
</feature>
<dbReference type="Proteomes" id="UP000215545">
    <property type="component" value="Unassembled WGS sequence"/>
</dbReference>
<reference evidence="3" key="1">
    <citation type="submission" date="2017-03" db="EMBL/GenBank/DDBJ databases">
        <title>Bacillus sp. V-88(T) DSM27956, whole genome shotgun sequencing project.</title>
        <authorList>
            <person name="Dastager S.G."/>
            <person name="Neurgaonkar P.S."/>
            <person name="Dharne M.S."/>
        </authorList>
    </citation>
    <scope>NUCLEOTIDE SEQUENCE [LARGE SCALE GENOMIC DNA]</scope>
    <source>
        <strain evidence="3">DSM 25145</strain>
    </source>
</reference>
<keyword evidence="3" id="KW-1185">Reference proteome</keyword>